<accession>K5UV32</accession>
<keyword evidence="2" id="KW-1185">Reference proteome</keyword>
<proteinExistence type="predicted"/>
<dbReference type="InParanoid" id="K5UV32"/>
<organism evidence="1 2">
    <name type="scientific">Phanerochaete carnosa (strain HHB-10118-sp)</name>
    <name type="common">White-rot fungus</name>
    <name type="synonym">Peniophora carnosa</name>
    <dbReference type="NCBI Taxonomy" id="650164"/>
    <lineage>
        <taxon>Eukaryota</taxon>
        <taxon>Fungi</taxon>
        <taxon>Dikarya</taxon>
        <taxon>Basidiomycota</taxon>
        <taxon>Agaricomycotina</taxon>
        <taxon>Agaricomycetes</taxon>
        <taxon>Polyporales</taxon>
        <taxon>Phanerochaetaceae</taxon>
        <taxon>Phanerochaete</taxon>
    </lineage>
</organism>
<dbReference type="RefSeq" id="XP_007398513.1">
    <property type="nucleotide sequence ID" value="XM_007398451.1"/>
</dbReference>
<evidence type="ECO:0000313" key="2">
    <source>
        <dbReference type="Proteomes" id="UP000008370"/>
    </source>
</evidence>
<evidence type="ECO:0008006" key="3">
    <source>
        <dbReference type="Google" id="ProtNLM"/>
    </source>
</evidence>
<dbReference type="AlphaFoldDB" id="K5UV32"/>
<gene>
    <name evidence="1" type="ORF">PHACADRAFT_260380</name>
</gene>
<name>K5UV32_PHACS</name>
<dbReference type="OrthoDB" id="3222238at2759"/>
<dbReference type="EMBL" id="JH930474">
    <property type="protein sequence ID" value="EKM53836.1"/>
    <property type="molecule type" value="Genomic_DNA"/>
</dbReference>
<dbReference type="KEGG" id="pco:PHACADRAFT_260380"/>
<dbReference type="HOGENOM" id="CLU_2622823_0_0_1"/>
<reference evidence="1 2" key="1">
    <citation type="journal article" date="2012" name="BMC Genomics">
        <title>Comparative genomics of the white-rot fungi, Phanerochaete carnosa and P. chrysosporium, to elucidate the genetic basis of the distinct wood types they colonize.</title>
        <authorList>
            <person name="Suzuki H."/>
            <person name="MacDonald J."/>
            <person name="Syed K."/>
            <person name="Salamov A."/>
            <person name="Hori C."/>
            <person name="Aerts A."/>
            <person name="Henrissat B."/>
            <person name="Wiebenga A."/>
            <person name="vanKuyk P.A."/>
            <person name="Barry K."/>
            <person name="Lindquist E."/>
            <person name="LaButti K."/>
            <person name="Lapidus A."/>
            <person name="Lucas S."/>
            <person name="Coutinho P."/>
            <person name="Gong Y."/>
            <person name="Samejima M."/>
            <person name="Mahadevan R."/>
            <person name="Abou-Zaid M."/>
            <person name="de Vries R.P."/>
            <person name="Igarashi K."/>
            <person name="Yadav J.S."/>
            <person name="Grigoriev I.V."/>
            <person name="Master E.R."/>
        </authorList>
    </citation>
    <scope>NUCLEOTIDE SEQUENCE [LARGE SCALE GENOMIC DNA]</scope>
    <source>
        <strain evidence="1 2">HHB-10118-sp</strain>
    </source>
</reference>
<protein>
    <recommendedName>
        <fullName evidence="3">F-box domain-containing protein</fullName>
    </recommendedName>
</protein>
<dbReference type="GeneID" id="18917719"/>
<dbReference type="Proteomes" id="UP000008370">
    <property type="component" value="Unassembled WGS sequence"/>
</dbReference>
<sequence>MHPLVAIDEIFQVILVNINERITLRCLALSCRAFYDPAMDELWADLEGLQPLVKCLPSHMVKKAKGTIAAVVSSMVQT</sequence>
<evidence type="ECO:0000313" key="1">
    <source>
        <dbReference type="EMBL" id="EKM53836.1"/>
    </source>
</evidence>